<dbReference type="Gene3D" id="3.40.50.300">
    <property type="entry name" value="P-loop containing nucleotide triphosphate hydrolases"/>
    <property type="match status" value="1"/>
</dbReference>
<evidence type="ECO:0008006" key="3">
    <source>
        <dbReference type="Google" id="ProtNLM"/>
    </source>
</evidence>
<protein>
    <recommendedName>
        <fullName evidence="3">Zona occludens toxin N-terminal domain-containing protein</fullName>
    </recommendedName>
</protein>
<dbReference type="STRING" id="436010.A0A166N1X6"/>
<proteinExistence type="predicted"/>
<dbReference type="InterPro" id="IPR027417">
    <property type="entry name" value="P-loop_NTPase"/>
</dbReference>
<gene>
    <name evidence="1" type="ORF">FIBSPDRAFT_821842</name>
</gene>
<evidence type="ECO:0000313" key="2">
    <source>
        <dbReference type="Proteomes" id="UP000076532"/>
    </source>
</evidence>
<dbReference type="SUPFAM" id="SSF52540">
    <property type="entry name" value="P-loop containing nucleoside triphosphate hydrolases"/>
    <property type="match status" value="1"/>
</dbReference>
<dbReference type="PANTHER" id="PTHR42957:SF1">
    <property type="entry name" value="HELICASE MJ1565-RELATED"/>
    <property type="match status" value="1"/>
</dbReference>
<name>A0A166N1X6_9AGAM</name>
<dbReference type="OrthoDB" id="2316594at2759"/>
<accession>A0A166N1X6</accession>
<dbReference type="Proteomes" id="UP000076532">
    <property type="component" value="Unassembled WGS sequence"/>
</dbReference>
<dbReference type="PANTHER" id="PTHR42957">
    <property type="entry name" value="HELICASE MJ1565-RELATED"/>
    <property type="match status" value="1"/>
</dbReference>
<dbReference type="InterPro" id="IPR008571">
    <property type="entry name" value="HerA-like"/>
</dbReference>
<keyword evidence="2" id="KW-1185">Reference proteome</keyword>
<sequence length="460" mass="50314">MMMEDSVKSAEFELLGERCENSHDSSKDHEMHTAPLLTRDAFVLAAKENISMQYGVLGETLAICPNTPTEHADRRLYLNTNAPFSAVLCGVQGSGKSHTVACMLESMFIPKYSPIGSLEKPLCGLVIHLGEGGCNSRPSEVAWLAAPIREGFRPPAIKVYVSPSSLSTMRGVYAALDGNITVEPLLLNEKELDAHAFLSMMAVSDSEAPPLYVQVILSILRELGENYTYAKFKEILSLKKKKWNRAQLSGLEQRLALLESFVAKKASQVSASSRFAAGQITIVDLSDPFIDTGSACGLFEVIIRLFVRADVKTGKILVVDEAHKYLTNNDSASGLKNTLLELTREQRHIAMRVIVSTQEPTVIPPVLLDLCTVAIMHRFSSPAWWKALSAHVSADLTSDEAFEKVLRLQTGEALVFAATGLATFKAGDAAARLDNMGRRYLVMKTRRRVTKDGGASILVI</sequence>
<dbReference type="EMBL" id="KV417525">
    <property type="protein sequence ID" value="KZP24565.1"/>
    <property type="molecule type" value="Genomic_DNA"/>
</dbReference>
<evidence type="ECO:0000313" key="1">
    <source>
        <dbReference type="EMBL" id="KZP24565.1"/>
    </source>
</evidence>
<reference evidence="1 2" key="1">
    <citation type="journal article" date="2016" name="Mol. Biol. Evol.">
        <title>Comparative Genomics of Early-Diverging Mushroom-Forming Fungi Provides Insights into the Origins of Lignocellulose Decay Capabilities.</title>
        <authorList>
            <person name="Nagy L.G."/>
            <person name="Riley R."/>
            <person name="Tritt A."/>
            <person name="Adam C."/>
            <person name="Daum C."/>
            <person name="Floudas D."/>
            <person name="Sun H."/>
            <person name="Yadav J.S."/>
            <person name="Pangilinan J."/>
            <person name="Larsson K.H."/>
            <person name="Matsuura K."/>
            <person name="Barry K."/>
            <person name="Labutti K."/>
            <person name="Kuo R."/>
            <person name="Ohm R.A."/>
            <person name="Bhattacharya S.S."/>
            <person name="Shirouzu T."/>
            <person name="Yoshinaga Y."/>
            <person name="Martin F.M."/>
            <person name="Grigoriev I.V."/>
            <person name="Hibbett D.S."/>
        </authorList>
    </citation>
    <scope>NUCLEOTIDE SEQUENCE [LARGE SCALE GENOMIC DNA]</scope>
    <source>
        <strain evidence="1 2">CBS 109695</strain>
    </source>
</reference>
<organism evidence="1 2">
    <name type="scientific">Athelia psychrophila</name>
    <dbReference type="NCBI Taxonomy" id="1759441"/>
    <lineage>
        <taxon>Eukaryota</taxon>
        <taxon>Fungi</taxon>
        <taxon>Dikarya</taxon>
        <taxon>Basidiomycota</taxon>
        <taxon>Agaricomycotina</taxon>
        <taxon>Agaricomycetes</taxon>
        <taxon>Agaricomycetidae</taxon>
        <taxon>Atheliales</taxon>
        <taxon>Atheliaceae</taxon>
        <taxon>Athelia</taxon>
    </lineage>
</organism>
<dbReference type="AlphaFoldDB" id="A0A166N1X6"/>